<organism evidence="1 2">
    <name type="scientific">Paraburkholderia steynii</name>
    <dbReference type="NCBI Taxonomy" id="1245441"/>
    <lineage>
        <taxon>Bacteria</taxon>
        <taxon>Pseudomonadati</taxon>
        <taxon>Pseudomonadota</taxon>
        <taxon>Betaproteobacteria</taxon>
        <taxon>Burkholderiales</taxon>
        <taxon>Burkholderiaceae</taxon>
        <taxon>Paraburkholderia</taxon>
    </lineage>
</organism>
<name>A0A4R0X182_9BURK</name>
<gene>
    <name evidence="1" type="ORF">BZM27_45710</name>
</gene>
<protein>
    <submittedName>
        <fullName evidence="1">Uncharacterized protein</fullName>
    </submittedName>
</protein>
<dbReference type="Proteomes" id="UP000294200">
    <property type="component" value="Unassembled WGS sequence"/>
</dbReference>
<evidence type="ECO:0000313" key="2">
    <source>
        <dbReference type="Proteomes" id="UP000294200"/>
    </source>
</evidence>
<dbReference type="AlphaFoldDB" id="A0A4R0X182"/>
<sequence length="59" mass="5957">MVATGSYNAAAGCAIQGATGGRARFFAVPDHAIYQAAERSSAFIGNGIHAPGFAEPAFI</sequence>
<accession>A0A4R0X182</accession>
<proteinExistence type="predicted"/>
<dbReference type="EMBL" id="MWML01000337">
    <property type="protein sequence ID" value="TCG03793.1"/>
    <property type="molecule type" value="Genomic_DNA"/>
</dbReference>
<comment type="caution">
    <text evidence="1">The sequence shown here is derived from an EMBL/GenBank/DDBJ whole genome shotgun (WGS) entry which is preliminary data.</text>
</comment>
<keyword evidence="2" id="KW-1185">Reference proteome</keyword>
<reference evidence="1 2" key="1">
    <citation type="submission" date="2017-02" db="EMBL/GenBank/DDBJ databases">
        <title>Paraburkholderia sophoroidis sp. nov. and Paraburkholderia steynii sp. nov. rhizobial symbionts of the fynbos legume Hypocalyptus sophoroides.</title>
        <authorList>
            <person name="Steenkamp E.T."/>
            <person name="Beukes C.W."/>
            <person name="Van Zyl E."/>
            <person name="Avontuur J."/>
            <person name="Chan W.Y."/>
            <person name="Hassen A."/>
            <person name="Palmer M."/>
            <person name="Mthombeni L."/>
            <person name="Phalane F."/>
            <person name="Sereme K."/>
            <person name="Venter S.N."/>
        </authorList>
    </citation>
    <scope>NUCLEOTIDE SEQUENCE [LARGE SCALE GENOMIC DNA]</scope>
    <source>
        <strain evidence="1 2">HC1.1ba</strain>
    </source>
</reference>
<evidence type="ECO:0000313" key="1">
    <source>
        <dbReference type="EMBL" id="TCG03793.1"/>
    </source>
</evidence>